<dbReference type="EMBL" id="GL883013">
    <property type="protein sequence ID" value="EGG20042.1"/>
    <property type="molecule type" value="Genomic_DNA"/>
</dbReference>
<proteinExistence type="predicted"/>
<dbReference type="KEGG" id="dfa:DFA_07158"/>
<dbReference type="RefSeq" id="XP_004367025.1">
    <property type="nucleotide sequence ID" value="XM_004366968.1"/>
</dbReference>
<organism evidence="1 2">
    <name type="scientific">Cavenderia fasciculata</name>
    <name type="common">Slime mold</name>
    <name type="synonym">Dictyostelium fasciculatum</name>
    <dbReference type="NCBI Taxonomy" id="261658"/>
    <lineage>
        <taxon>Eukaryota</taxon>
        <taxon>Amoebozoa</taxon>
        <taxon>Evosea</taxon>
        <taxon>Eumycetozoa</taxon>
        <taxon>Dictyostelia</taxon>
        <taxon>Acytosteliales</taxon>
        <taxon>Cavenderiaceae</taxon>
        <taxon>Cavenderia</taxon>
    </lineage>
</organism>
<evidence type="ECO:0000313" key="2">
    <source>
        <dbReference type="Proteomes" id="UP000007797"/>
    </source>
</evidence>
<reference evidence="2" key="1">
    <citation type="journal article" date="2011" name="Genome Res.">
        <title>Phylogeny-wide analysis of social amoeba genomes highlights ancient origins for complex intercellular communication.</title>
        <authorList>
            <person name="Heidel A.J."/>
            <person name="Lawal H.M."/>
            <person name="Felder M."/>
            <person name="Schilde C."/>
            <person name="Helps N.R."/>
            <person name="Tunggal B."/>
            <person name="Rivero F."/>
            <person name="John U."/>
            <person name="Schleicher M."/>
            <person name="Eichinger L."/>
            <person name="Platzer M."/>
            <person name="Noegel A.A."/>
            <person name="Schaap P."/>
            <person name="Gloeckner G."/>
        </authorList>
    </citation>
    <scope>NUCLEOTIDE SEQUENCE [LARGE SCALE GENOMIC DNA]</scope>
    <source>
        <strain evidence="2">SH3</strain>
    </source>
</reference>
<dbReference type="AlphaFoldDB" id="F4PVM8"/>
<name>F4PVM8_CACFS</name>
<sequence length="62" mass="7031">MVELLLTGSLTTVEPTPKKRIMPVSRVAPVFKKLSITPWMVEIRTQAALWMDNILIGHYDGH</sequence>
<evidence type="ECO:0000313" key="1">
    <source>
        <dbReference type="EMBL" id="EGG20042.1"/>
    </source>
</evidence>
<protein>
    <submittedName>
        <fullName evidence="1">Uncharacterized protein</fullName>
    </submittedName>
</protein>
<dbReference type="OrthoDB" id="2423701at2759"/>
<dbReference type="Proteomes" id="UP000007797">
    <property type="component" value="Unassembled WGS sequence"/>
</dbReference>
<keyword evidence="2" id="KW-1185">Reference proteome</keyword>
<dbReference type="GeneID" id="14872329"/>
<gene>
    <name evidence="1" type="ORF">DFA_07158</name>
</gene>
<accession>F4PVM8</accession>